<evidence type="ECO:0000256" key="7">
    <source>
        <dbReference type="SAM" id="MobiDB-lite"/>
    </source>
</evidence>
<proteinExistence type="inferred from homology"/>
<accession>A0AAJ2QWA8</accession>
<dbReference type="GO" id="GO:0046872">
    <property type="term" value="F:metal ion binding"/>
    <property type="evidence" value="ECO:0007669"/>
    <property type="project" value="UniProtKB-KW"/>
</dbReference>
<name>A0AAJ2QWA8_DELAC</name>
<keyword evidence="3" id="KW-1029">Fimbrium biogenesis</keyword>
<dbReference type="InterPro" id="IPR028994">
    <property type="entry name" value="Integrin_alpha_N"/>
</dbReference>
<dbReference type="SUPFAM" id="SSF50998">
    <property type="entry name" value="Quinoprotein alcohol dehydrogenase-like"/>
    <property type="match status" value="1"/>
</dbReference>
<feature type="chain" id="PRO_5042468559" evidence="8">
    <location>
        <begin position="27"/>
        <end position="1181"/>
    </location>
</feature>
<dbReference type="SUPFAM" id="SSF53300">
    <property type="entry name" value="vWA-like"/>
    <property type="match status" value="1"/>
</dbReference>
<comment type="similarity">
    <text evidence="2">Belongs to the PilY1 family.</text>
</comment>
<dbReference type="SUPFAM" id="SSF69318">
    <property type="entry name" value="Integrin alpha N-terminal domain"/>
    <property type="match status" value="1"/>
</dbReference>
<evidence type="ECO:0000256" key="8">
    <source>
        <dbReference type="SAM" id="SignalP"/>
    </source>
</evidence>
<keyword evidence="6" id="KW-0281">Fimbrium</keyword>
<evidence type="ECO:0000313" key="11">
    <source>
        <dbReference type="Proteomes" id="UP001287445"/>
    </source>
</evidence>
<protein>
    <submittedName>
        <fullName evidence="10">PilC/PilY family type IV pilus protein</fullName>
    </submittedName>
</protein>
<evidence type="ECO:0000313" key="10">
    <source>
        <dbReference type="EMBL" id="MDX4953090.1"/>
    </source>
</evidence>
<dbReference type="EMBL" id="JAWWMZ010000002">
    <property type="protein sequence ID" value="MDX4953090.1"/>
    <property type="molecule type" value="Genomic_DNA"/>
</dbReference>
<dbReference type="Proteomes" id="UP001287445">
    <property type="component" value="Unassembled WGS sequence"/>
</dbReference>
<evidence type="ECO:0000256" key="3">
    <source>
        <dbReference type="ARBA" id="ARBA00022558"/>
    </source>
</evidence>
<keyword evidence="5" id="KW-0106">Calcium</keyword>
<comment type="caution">
    <text evidence="10">The sequence shown here is derived from an EMBL/GenBank/DDBJ whole genome shotgun (WGS) entry which is preliminary data.</text>
</comment>
<feature type="region of interest" description="Disordered" evidence="7">
    <location>
        <begin position="222"/>
        <end position="242"/>
    </location>
</feature>
<feature type="signal peptide" evidence="8">
    <location>
        <begin position="1"/>
        <end position="26"/>
    </location>
</feature>
<evidence type="ECO:0000256" key="1">
    <source>
        <dbReference type="ARBA" id="ARBA00004561"/>
    </source>
</evidence>
<evidence type="ECO:0000256" key="2">
    <source>
        <dbReference type="ARBA" id="ARBA00008387"/>
    </source>
</evidence>
<evidence type="ECO:0000259" key="9">
    <source>
        <dbReference type="Pfam" id="PF05567"/>
    </source>
</evidence>
<organism evidence="10 11">
    <name type="scientific">Delftia acidovorans</name>
    <name type="common">Pseudomonas acidovorans</name>
    <name type="synonym">Comamonas acidovorans</name>
    <dbReference type="NCBI Taxonomy" id="80866"/>
    <lineage>
        <taxon>Bacteria</taxon>
        <taxon>Pseudomonadati</taxon>
        <taxon>Pseudomonadota</taxon>
        <taxon>Betaproteobacteria</taxon>
        <taxon>Burkholderiales</taxon>
        <taxon>Comamonadaceae</taxon>
        <taxon>Delftia</taxon>
    </lineage>
</organism>
<comment type="subcellular location">
    <subcellularLocation>
        <location evidence="1">Fimbrium</location>
    </subcellularLocation>
</comment>
<dbReference type="AlphaFoldDB" id="A0AAJ2QWA8"/>
<evidence type="ECO:0000256" key="5">
    <source>
        <dbReference type="ARBA" id="ARBA00022837"/>
    </source>
</evidence>
<sequence length="1181" mass="127529">MKRPSFPQQALVCALISAFTNPSAFSAEIPLAQYPAGSAHKMPIPNVVLSVDDSGSMAWNDAGGSATSSQPSRISSLKNGLKNVLINTSKYDNQFRLAWQSMWRCNDIPSSQSGCDGNNAMAVFSGTHKTNFSTWVDSISASGGTPSHTMMWNAGQYMKTTGKDSPWNATPGVADSRPISCRRAYHVFMTDGGWNSYLPSTSFDAFDFQTKMISTHAEAIGNSDGTSKALPQPDASKYGPTLTYSTTSDQTKIYRDSYGGGTKKQTISKKDYYYAYPTLADMAFHYWSTDLQPNIGNQIPFEPKKSTDETFKVGNKSVTIKPEWNPKNDPATWQHLVTHTIGYGARASNWDNSGSNPIFTNGMYGDGFTEAILGTKTWTDATDTDYDGSYTSGSRRGQAITDYVRPEELWHMAINSRGKFFPVQTGADLEKAFDEIFTSIVADNTSPLTGFTSASSSISRNNTESFQSGYVAAEDLNSNKNRWSGFVASEKISIVVDPQNPQNITWSTAPNPSWGTNPNKTAPNNHMTTADKLDALSPADITSRLILSHDGSAGISFEWGTTTSLSTAQQALLNLTPSDGRGKDRVNYIRGDRSKEENQTNGVFRQRKSRQADIVNSNIWYAGPPSLSYSANSYISYVGAQSKRIPMLYVGGNDGMLHGFSAIDGSEKIAYVPRGVIKNLPEFSNTGYTHRYYVDGSPFTGDVNLGTQNSANWATYLTGTLGAGGKGYFVLDVTKPGTTDGLISSNFTKTNASTLVIMDKTDAVDDDIGHIFGTPVVDEANPQRALQITQTNNGRWAVIMGNGYNSINERPVLLIQYLDGNKELQKISAVPVTTPKNAEADQNGLSTPQFLDVNGDSIPDIVYAGDLRGNLWKFDISSNNASNWGVAFDGQPLFTATYSTGVTGSATSRQPITTPPVLRPNRQVGGLMVAFGTGRSLTEGDRTDTDSKQTVYSVLDNTRYKISLTGENKGKVVAQTSDPTPATVSRSQLMSQMIEGAKKGGEASSASRDFWAVTENRAIFDCQGKTNCTAVKGWYFNLPEAGERVLRAIEFFDGSSVLEIMSEVPASGGATAGSEESCEPTPKAAKPFRTLLTIDQGARPRTQILDQNGDGLYNAGDKYANRMTADTKELRFSTKTLQIRKGSSGGAGGGGGGGGGGCGPSCDPLAKIPELLLRPNWRQLN</sequence>
<feature type="domain" description="PilY1 beta-propeller" evidence="9">
    <location>
        <begin position="613"/>
        <end position="977"/>
    </location>
</feature>
<dbReference type="InterPro" id="IPR036465">
    <property type="entry name" value="vWFA_dom_sf"/>
</dbReference>
<gene>
    <name evidence="10" type="ORF">SGN30_06605</name>
</gene>
<keyword evidence="8" id="KW-0732">Signal</keyword>
<dbReference type="GO" id="GO:0009289">
    <property type="term" value="C:pilus"/>
    <property type="evidence" value="ECO:0007669"/>
    <property type="project" value="UniProtKB-SubCell"/>
</dbReference>
<dbReference type="Gene3D" id="3.40.50.410">
    <property type="entry name" value="von Willebrand factor, type A domain"/>
    <property type="match status" value="1"/>
</dbReference>
<dbReference type="RefSeq" id="WP_319072408.1">
    <property type="nucleotide sequence ID" value="NZ_JAWWMZ010000002.1"/>
</dbReference>
<dbReference type="InterPro" id="IPR011047">
    <property type="entry name" value="Quinoprotein_ADH-like_sf"/>
</dbReference>
<dbReference type="Pfam" id="PF05567">
    <property type="entry name" value="T4P_PilY1"/>
    <property type="match status" value="1"/>
</dbReference>
<reference evidence="10" key="1">
    <citation type="submission" date="2023-11" db="EMBL/GenBank/DDBJ databases">
        <title>Identification and selenium tolerance of Delftia acidovorans R3-25.</title>
        <authorList>
            <person name="Zhang S."/>
            <person name="Liu Y."/>
            <person name="Guo Y."/>
        </authorList>
    </citation>
    <scope>NUCLEOTIDE SEQUENCE</scope>
    <source>
        <strain evidence="10">R3-25</strain>
    </source>
</reference>
<dbReference type="InterPro" id="IPR008707">
    <property type="entry name" value="B-propeller_PilY1"/>
</dbReference>
<evidence type="ECO:0000256" key="6">
    <source>
        <dbReference type="ARBA" id="ARBA00023263"/>
    </source>
</evidence>
<keyword evidence="4" id="KW-0479">Metal-binding</keyword>
<evidence type="ECO:0000256" key="4">
    <source>
        <dbReference type="ARBA" id="ARBA00022723"/>
    </source>
</evidence>